<comment type="caution">
    <text evidence="1">The sequence shown here is derived from an EMBL/GenBank/DDBJ whole genome shotgun (WGS) entry which is preliminary data.</text>
</comment>
<name>A0A9N9CKP7_9GLOM</name>
<dbReference type="OrthoDB" id="2440479at2759"/>
<proteinExistence type="predicted"/>
<evidence type="ECO:0000313" key="1">
    <source>
        <dbReference type="EMBL" id="CAG8603456.1"/>
    </source>
</evidence>
<keyword evidence="2" id="KW-1185">Reference proteome</keyword>
<evidence type="ECO:0000313" key="2">
    <source>
        <dbReference type="Proteomes" id="UP000789405"/>
    </source>
</evidence>
<dbReference type="EMBL" id="CAJVPY010003845">
    <property type="protein sequence ID" value="CAG8603456.1"/>
    <property type="molecule type" value="Genomic_DNA"/>
</dbReference>
<feature type="non-terminal residue" evidence="1">
    <location>
        <position position="1"/>
    </location>
</feature>
<dbReference type="Proteomes" id="UP000789405">
    <property type="component" value="Unassembled WGS sequence"/>
</dbReference>
<dbReference type="AlphaFoldDB" id="A0A9N9CKP7"/>
<protein>
    <submittedName>
        <fullName evidence="1">4916_t:CDS:1</fullName>
    </submittedName>
</protein>
<reference evidence="1" key="1">
    <citation type="submission" date="2021-06" db="EMBL/GenBank/DDBJ databases">
        <authorList>
            <person name="Kallberg Y."/>
            <person name="Tangrot J."/>
            <person name="Rosling A."/>
        </authorList>
    </citation>
    <scope>NUCLEOTIDE SEQUENCE</scope>
    <source>
        <strain evidence="1">MA453B</strain>
    </source>
</reference>
<accession>A0A9N9CKP7</accession>
<organism evidence="1 2">
    <name type="scientific">Dentiscutata erythropus</name>
    <dbReference type="NCBI Taxonomy" id="1348616"/>
    <lineage>
        <taxon>Eukaryota</taxon>
        <taxon>Fungi</taxon>
        <taxon>Fungi incertae sedis</taxon>
        <taxon>Mucoromycota</taxon>
        <taxon>Glomeromycotina</taxon>
        <taxon>Glomeromycetes</taxon>
        <taxon>Diversisporales</taxon>
        <taxon>Gigasporaceae</taxon>
        <taxon>Dentiscutata</taxon>
    </lineage>
</organism>
<gene>
    <name evidence="1" type="ORF">DERYTH_LOCUS7765</name>
</gene>
<sequence>LKISTLAFLPPNEIPAALSAIKNGMPDEANNLVNWFEENYVLGRERHSRGRPIIRNGIILRNNLLFPPELWSITDNIEHALPRTQNSVESWHRR</sequence>